<dbReference type="InterPro" id="IPR011010">
    <property type="entry name" value="DNA_brk_join_enz"/>
</dbReference>
<dbReference type="GO" id="GO:0006310">
    <property type="term" value="P:DNA recombination"/>
    <property type="evidence" value="ECO:0007669"/>
    <property type="project" value="UniProtKB-KW"/>
</dbReference>
<dbReference type="EMBL" id="CZBL01000014">
    <property type="protein sequence ID" value="CUQ42517.1"/>
    <property type="molecule type" value="Genomic_DNA"/>
</dbReference>
<organism evidence="5 6">
    <name type="scientific">Bacteroides caccae</name>
    <dbReference type="NCBI Taxonomy" id="47678"/>
    <lineage>
        <taxon>Bacteria</taxon>
        <taxon>Pseudomonadati</taxon>
        <taxon>Bacteroidota</taxon>
        <taxon>Bacteroidia</taxon>
        <taxon>Bacteroidales</taxon>
        <taxon>Bacteroidaceae</taxon>
        <taxon>Bacteroides</taxon>
    </lineage>
</organism>
<dbReference type="CDD" id="cd01185">
    <property type="entry name" value="INTN1_C_like"/>
    <property type="match status" value="1"/>
</dbReference>
<feature type="domain" description="Tyr recombinase" evidence="4">
    <location>
        <begin position="222"/>
        <end position="398"/>
    </location>
</feature>
<dbReference type="InterPro" id="IPR035386">
    <property type="entry name" value="Arm-DNA-bind_5"/>
</dbReference>
<evidence type="ECO:0000256" key="3">
    <source>
        <dbReference type="ARBA" id="ARBA00023172"/>
    </source>
</evidence>
<keyword evidence="2" id="KW-0238">DNA-binding</keyword>
<dbReference type="InterPro" id="IPR010998">
    <property type="entry name" value="Integrase_recombinase_N"/>
</dbReference>
<dbReference type="InterPro" id="IPR025269">
    <property type="entry name" value="SAM-like_dom"/>
</dbReference>
<accession>A0A174WDM0</accession>
<gene>
    <name evidence="5" type="primary">xerD_4</name>
    <name evidence="5" type="ORF">ERS852558_03230</name>
</gene>
<proteinExistence type="inferred from homology"/>
<dbReference type="RefSeq" id="WP_005805295.1">
    <property type="nucleotide sequence ID" value="NZ_CP134819.1"/>
</dbReference>
<dbReference type="PANTHER" id="PTHR30349">
    <property type="entry name" value="PHAGE INTEGRASE-RELATED"/>
    <property type="match status" value="1"/>
</dbReference>
<dbReference type="Gene3D" id="1.10.443.10">
    <property type="entry name" value="Intergrase catalytic core"/>
    <property type="match status" value="1"/>
</dbReference>
<evidence type="ECO:0000256" key="1">
    <source>
        <dbReference type="ARBA" id="ARBA00008857"/>
    </source>
</evidence>
<dbReference type="GO" id="GO:0015074">
    <property type="term" value="P:DNA integration"/>
    <property type="evidence" value="ECO:0007669"/>
    <property type="project" value="InterPro"/>
</dbReference>
<protein>
    <submittedName>
        <fullName evidence="5">Integrase</fullName>
    </submittedName>
</protein>
<dbReference type="GO" id="GO:0003677">
    <property type="term" value="F:DNA binding"/>
    <property type="evidence" value="ECO:0007669"/>
    <property type="project" value="UniProtKB-KW"/>
</dbReference>
<dbReference type="AlphaFoldDB" id="A0A174WDM0"/>
<evidence type="ECO:0000256" key="2">
    <source>
        <dbReference type="ARBA" id="ARBA00023125"/>
    </source>
</evidence>
<sequence>MSMERNYFSVLFYIKKAKLLKNGEAPICLRITVNGKRAEIQIKRSVEIDKWNARRECAIGKDRKYLELNHYLETVRTRVLRIHRELEQDDKPITAEILKKLFYGEKQTPKMLLEVFKEHNAKYRELIGKDVVKATVLRYERTVRYLEEFLKKEYRLNDIPLCNINREFISNFEFFIKTEKSCAQNTTVKYLKNLKKIITLALTNKWMTDNPFFGVRFKQTQSNREFLSEEELHIIMEKEFNIPRLEIVRDIFVFCCLSGLAFTDIKHLRPGHITKDPNGEDWIRKPREKTNNMCHIPLLDIPALIAEKYKNNPICVQKNMVLPVPCNQRMNSYLKEIADMCGITKKLTTHVARHTFACIALANKVSMETIARMLGHSDIRTTKIYAKVLDTTVSKEMEVMKHKFAI</sequence>
<dbReference type="SUPFAM" id="SSF56349">
    <property type="entry name" value="DNA breaking-rejoining enzymes"/>
    <property type="match status" value="1"/>
</dbReference>
<dbReference type="Pfam" id="PF17293">
    <property type="entry name" value="Arm-DNA-bind_5"/>
    <property type="match status" value="1"/>
</dbReference>
<comment type="similarity">
    <text evidence="1">Belongs to the 'phage' integrase family.</text>
</comment>
<dbReference type="Proteomes" id="UP000095725">
    <property type="component" value="Unassembled WGS sequence"/>
</dbReference>
<dbReference type="InterPro" id="IPR002104">
    <property type="entry name" value="Integrase_catalytic"/>
</dbReference>
<reference evidence="5 6" key="1">
    <citation type="submission" date="2015-09" db="EMBL/GenBank/DDBJ databases">
        <authorList>
            <consortium name="Pathogen Informatics"/>
        </authorList>
    </citation>
    <scope>NUCLEOTIDE SEQUENCE [LARGE SCALE GENOMIC DNA]</scope>
    <source>
        <strain evidence="5 6">2789STDY5834946</strain>
    </source>
</reference>
<dbReference type="PROSITE" id="PS51898">
    <property type="entry name" value="TYR_RECOMBINASE"/>
    <property type="match status" value="1"/>
</dbReference>
<dbReference type="InterPro" id="IPR050090">
    <property type="entry name" value="Tyrosine_recombinase_XerCD"/>
</dbReference>
<dbReference type="Pfam" id="PF13102">
    <property type="entry name" value="Phage_int_SAM_5"/>
    <property type="match status" value="1"/>
</dbReference>
<keyword evidence="3" id="KW-0233">DNA recombination</keyword>
<evidence type="ECO:0000313" key="6">
    <source>
        <dbReference type="Proteomes" id="UP000095725"/>
    </source>
</evidence>
<name>A0A174WDM0_9BACE</name>
<dbReference type="Pfam" id="PF00589">
    <property type="entry name" value="Phage_integrase"/>
    <property type="match status" value="1"/>
</dbReference>
<dbReference type="Gene3D" id="1.10.150.130">
    <property type="match status" value="1"/>
</dbReference>
<evidence type="ECO:0000313" key="5">
    <source>
        <dbReference type="EMBL" id="CUQ42517.1"/>
    </source>
</evidence>
<dbReference type="PANTHER" id="PTHR30349:SF64">
    <property type="entry name" value="PROPHAGE INTEGRASE INTD-RELATED"/>
    <property type="match status" value="1"/>
</dbReference>
<evidence type="ECO:0000259" key="4">
    <source>
        <dbReference type="PROSITE" id="PS51898"/>
    </source>
</evidence>
<dbReference type="InterPro" id="IPR013762">
    <property type="entry name" value="Integrase-like_cat_sf"/>
</dbReference>